<keyword evidence="1" id="KW-0812">Transmembrane</keyword>
<accession>A0A5C8GKQ6</accession>
<comment type="caution">
    <text evidence="2">The sequence shown here is derived from an EMBL/GenBank/DDBJ whole genome shotgun (WGS) entry which is preliminary data.</text>
</comment>
<evidence type="ECO:0000256" key="1">
    <source>
        <dbReference type="SAM" id="Phobius"/>
    </source>
</evidence>
<keyword evidence="3" id="KW-1185">Reference proteome</keyword>
<dbReference type="OrthoDB" id="1082916at2"/>
<keyword evidence="1" id="KW-1133">Transmembrane helix</keyword>
<feature type="transmembrane region" description="Helical" evidence="1">
    <location>
        <begin position="141"/>
        <end position="161"/>
    </location>
</feature>
<evidence type="ECO:0000313" key="2">
    <source>
        <dbReference type="EMBL" id="TXJ62341.1"/>
    </source>
</evidence>
<feature type="transmembrane region" description="Helical" evidence="1">
    <location>
        <begin position="99"/>
        <end position="121"/>
    </location>
</feature>
<dbReference type="Proteomes" id="UP000321612">
    <property type="component" value="Unassembled WGS sequence"/>
</dbReference>
<organism evidence="2 3">
    <name type="scientific">Prevotella brunnea</name>
    <dbReference type="NCBI Taxonomy" id="2508867"/>
    <lineage>
        <taxon>Bacteria</taxon>
        <taxon>Pseudomonadati</taxon>
        <taxon>Bacteroidota</taxon>
        <taxon>Bacteroidia</taxon>
        <taxon>Bacteroidales</taxon>
        <taxon>Prevotellaceae</taxon>
        <taxon>Prevotella</taxon>
    </lineage>
</organism>
<dbReference type="RefSeq" id="WP_130828555.1">
    <property type="nucleotide sequence ID" value="NZ_SDIK01000033.1"/>
</dbReference>
<keyword evidence="1" id="KW-0472">Membrane</keyword>
<feature type="transmembrane region" description="Helical" evidence="1">
    <location>
        <begin position="18"/>
        <end position="37"/>
    </location>
</feature>
<proteinExistence type="predicted"/>
<gene>
    <name evidence="2" type="ORF">ETF27_04890</name>
</gene>
<feature type="transmembrane region" description="Helical" evidence="1">
    <location>
        <begin position="57"/>
        <end position="78"/>
    </location>
</feature>
<dbReference type="AlphaFoldDB" id="A0A5C8GKQ6"/>
<protein>
    <submittedName>
        <fullName evidence="2">Uncharacterized protein</fullName>
    </submittedName>
</protein>
<dbReference type="EMBL" id="SDIK01000033">
    <property type="protein sequence ID" value="TXJ62341.1"/>
    <property type="molecule type" value="Genomic_DNA"/>
</dbReference>
<evidence type="ECO:0000313" key="3">
    <source>
        <dbReference type="Proteomes" id="UP000321612"/>
    </source>
</evidence>
<name>A0A5C8GKQ6_9BACT</name>
<sequence>MAKSGVNKKWDAERVSQSVLYVTITSVVIVFVAFYLIGFNTPSIEDPAFNAPLLTDVLIYCGWLIFVFAVATIALSVVKTIKMTSKSEVVVNKIPTRKLSFSVFGLTITSLILSLLLGSSNDMLINGIAFTDKLWLKVADMFVYSSLVLLLAAIASVVFGATRYYRKKNKNT</sequence>
<reference evidence="3" key="1">
    <citation type="submission" date="2019-05" db="EMBL/GenBank/DDBJ databases">
        <title>Prevotella brunnea sp. nov., isolated from a wound of a patient.</title>
        <authorList>
            <person name="Buhl M."/>
        </authorList>
    </citation>
    <scope>NUCLEOTIDE SEQUENCE [LARGE SCALE GENOMIC DNA]</scope>
    <source>
        <strain evidence="3">A2672</strain>
    </source>
</reference>